<gene>
    <name evidence="2" type="ORF">IE4771_CH04199</name>
</gene>
<feature type="transmembrane region" description="Helical" evidence="1">
    <location>
        <begin position="12"/>
        <end position="39"/>
    </location>
</feature>
<proteinExistence type="predicted"/>
<dbReference type="KEGG" id="rei:IE4771_CH04199"/>
<accession>A0A060I249</accession>
<dbReference type="Proteomes" id="UP000027180">
    <property type="component" value="Chromosome"/>
</dbReference>
<feature type="transmembrane region" description="Helical" evidence="1">
    <location>
        <begin position="60"/>
        <end position="86"/>
    </location>
</feature>
<dbReference type="HOGENOM" id="CLU_160696_0_0_5"/>
<dbReference type="OrthoDB" id="9808658at2"/>
<evidence type="ECO:0000256" key="1">
    <source>
        <dbReference type="SAM" id="Phobius"/>
    </source>
</evidence>
<sequence>MEFEFPTEFGEQLAFGAAAFTALAGFVIMFAPGLAMRVFGLASRGERREGFSEVRSMGGFYLGLGLGAVVLAQPLIYTAFGAAFAMAAFARIVSILSDKGSTYLNYLLLVAQAIIAALPLLYVFGFFQT</sequence>
<name>A0A060I249_RHIET</name>
<keyword evidence="1" id="KW-0812">Transmembrane</keyword>
<evidence type="ECO:0000313" key="2">
    <source>
        <dbReference type="EMBL" id="AIC29248.1"/>
    </source>
</evidence>
<protein>
    <recommendedName>
        <fullName evidence="4">DUF4345 domain-containing protein</fullName>
    </recommendedName>
</protein>
<dbReference type="RefSeq" id="WP_038691722.1">
    <property type="nucleotide sequence ID" value="NZ_CP006986.1"/>
</dbReference>
<organism evidence="2 3">
    <name type="scientific">Rhizobium etli bv. mimosae str. IE4771</name>
    <dbReference type="NCBI Taxonomy" id="1432050"/>
    <lineage>
        <taxon>Bacteria</taxon>
        <taxon>Pseudomonadati</taxon>
        <taxon>Pseudomonadota</taxon>
        <taxon>Alphaproteobacteria</taxon>
        <taxon>Hyphomicrobiales</taxon>
        <taxon>Rhizobiaceae</taxon>
        <taxon>Rhizobium/Agrobacterium group</taxon>
        <taxon>Rhizobium</taxon>
    </lineage>
</organism>
<evidence type="ECO:0008006" key="4">
    <source>
        <dbReference type="Google" id="ProtNLM"/>
    </source>
</evidence>
<keyword evidence="1" id="KW-1133">Transmembrane helix</keyword>
<dbReference type="EMBL" id="CP006986">
    <property type="protein sequence ID" value="AIC29248.1"/>
    <property type="molecule type" value="Genomic_DNA"/>
</dbReference>
<dbReference type="AlphaFoldDB" id="A0A060I249"/>
<evidence type="ECO:0000313" key="3">
    <source>
        <dbReference type="Proteomes" id="UP000027180"/>
    </source>
</evidence>
<keyword evidence="1" id="KW-0472">Membrane</keyword>
<feature type="transmembrane region" description="Helical" evidence="1">
    <location>
        <begin position="106"/>
        <end position="127"/>
    </location>
</feature>
<reference evidence="2 3" key="1">
    <citation type="submission" date="2013-12" db="EMBL/GenBank/DDBJ databases">
        <title>Complete genome sequence of Rhizobium etli bv. mimosae IE4771.</title>
        <authorList>
            <person name="Bustos P."/>
            <person name="Santamaria R.I."/>
            <person name="Lozano L."/>
            <person name="Ormeno-Orrillo E."/>
            <person name="Rogel M.A."/>
            <person name="Romero D."/>
            <person name="Cevallos M.A."/>
            <person name="Martinez-Romero E."/>
            <person name="Gonzalez V."/>
        </authorList>
    </citation>
    <scope>NUCLEOTIDE SEQUENCE [LARGE SCALE GENOMIC DNA]</scope>
    <source>
        <strain evidence="2 3">IE4771</strain>
    </source>
</reference>